<evidence type="ECO:0000313" key="2">
    <source>
        <dbReference type="Proteomes" id="UP000480266"/>
    </source>
</evidence>
<keyword evidence="2" id="KW-1185">Reference proteome</keyword>
<name>A0A7C9RFW5_9BRAD</name>
<organism evidence="1 2">
    <name type="scientific">Candidatus Afipia apatlaquensis</name>
    <dbReference type="NCBI Taxonomy" id="2712852"/>
    <lineage>
        <taxon>Bacteria</taxon>
        <taxon>Pseudomonadati</taxon>
        <taxon>Pseudomonadota</taxon>
        <taxon>Alphaproteobacteria</taxon>
        <taxon>Hyphomicrobiales</taxon>
        <taxon>Nitrobacteraceae</taxon>
        <taxon>Afipia</taxon>
    </lineage>
</organism>
<dbReference type="EMBL" id="JAAMRR010000746">
    <property type="protein sequence ID" value="NGX96339.1"/>
    <property type="molecule type" value="Genomic_DNA"/>
</dbReference>
<reference evidence="1" key="1">
    <citation type="submission" date="2020-02" db="EMBL/GenBank/DDBJ databases">
        <title>Draft genome sequence of Candidatus Afipia apatlaquensis IBT-C3, a potential strain for decolorization of textile dyes.</title>
        <authorList>
            <person name="Sanchez-Reyes A."/>
            <person name="Breton-Deval L."/>
            <person name="Mangelson H."/>
            <person name="Sanchez-Flores A."/>
        </authorList>
    </citation>
    <scope>NUCLEOTIDE SEQUENCE [LARGE SCALE GENOMIC DNA]</scope>
    <source>
        <strain evidence="1">IBT-C3</strain>
    </source>
</reference>
<dbReference type="AlphaFoldDB" id="A0A7C9RFW5"/>
<sequence>MDEIKALREEIAKLRERVAVLEVEAARSRPLGVIDWSKPVQIGSPQYVQTGPLPPGTITCRAGGPL</sequence>
<evidence type="ECO:0000313" key="1">
    <source>
        <dbReference type="EMBL" id="NGX96339.1"/>
    </source>
</evidence>
<comment type="caution">
    <text evidence="1">The sequence shown here is derived from an EMBL/GenBank/DDBJ whole genome shotgun (WGS) entry which is preliminary data.</text>
</comment>
<gene>
    <name evidence="1" type="ORF">G4V63_14315</name>
</gene>
<accession>A0A7C9RFW5</accession>
<protein>
    <submittedName>
        <fullName evidence="1">Uncharacterized protein</fullName>
    </submittedName>
</protein>
<dbReference type="Proteomes" id="UP000480266">
    <property type="component" value="Unassembled WGS sequence"/>
</dbReference>
<proteinExistence type="predicted"/>